<proteinExistence type="predicted"/>
<name>A0ABW8CMN5_STRBI</name>
<dbReference type="Proteomes" id="UP001614391">
    <property type="component" value="Unassembled WGS sequence"/>
</dbReference>
<dbReference type="EMBL" id="JBITYT010000002">
    <property type="protein sequence ID" value="MFI9118811.1"/>
    <property type="molecule type" value="Genomic_DNA"/>
</dbReference>
<dbReference type="RefSeq" id="WP_399611145.1">
    <property type="nucleotide sequence ID" value="NZ_JBITYT010000002.1"/>
</dbReference>
<gene>
    <name evidence="1" type="ORF">ACIGW0_05280</name>
</gene>
<reference evidence="1 2" key="1">
    <citation type="submission" date="2024-10" db="EMBL/GenBank/DDBJ databases">
        <title>The Natural Products Discovery Center: Release of the First 8490 Sequenced Strains for Exploring Actinobacteria Biosynthetic Diversity.</title>
        <authorList>
            <person name="Kalkreuter E."/>
            <person name="Kautsar S.A."/>
            <person name="Yang D."/>
            <person name="Bader C.D."/>
            <person name="Teijaro C.N."/>
            <person name="Fluegel L."/>
            <person name="Davis C.M."/>
            <person name="Simpson J.R."/>
            <person name="Lauterbach L."/>
            <person name="Steele A.D."/>
            <person name="Gui C."/>
            <person name="Meng S."/>
            <person name="Li G."/>
            <person name="Viehrig K."/>
            <person name="Ye F."/>
            <person name="Su P."/>
            <person name="Kiefer A.F."/>
            <person name="Nichols A."/>
            <person name="Cepeda A.J."/>
            <person name="Yan W."/>
            <person name="Fan B."/>
            <person name="Jiang Y."/>
            <person name="Adhikari A."/>
            <person name="Zheng C.-J."/>
            <person name="Schuster L."/>
            <person name="Cowan T.M."/>
            <person name="Smanski M.J."/>
            <person name="Chevrette M.G."/>
            <person name="De Carvalho L.P.S."/>
            <person name="Shen B."/>
        </authorList>
    </citation>
    <scope>NUCLEOTIDE SEQUENCE [LARGE SCALE GENOMIC DNA]</scope>
    <source>
        <strain evidence="1 2">NPDC053346</strain>
    </source>
</reference>
<evidence type="ECO:0000313" key="2">
    <source>
        <dbReference type="Proteomes" id="UP001614391"/>
    </source>
</evidence>
<evidence type="ECO:0008006" key="3">
    <source>
        <dbReference type="Google" id="ProtNLM"/>
    </source>
</evidence>
<sequence>MKCEFCGQTKSDVEVRRDPFAWDVCNEDWQVPMCDDCEQTRVYEI</sequence>
<comment type="caution">
    <text evidence="1">The sequence shown here is derived from an EMBL/GenBank/DDBJ whole genome shotgun (WGS) entry which is preliminary data.</text>
</comment>
<keyword evidence="2" id="KW-1185">Reference proteome</keyword>
<accession>A0ABW8CMN5</accession>
<evidence type="ECO:0000313" key="1">
    <source>
        <dbReference type="EMBL" id="MFI9118811.1"/>
    </source>
</evidence>
<organism evidence="1 2">
    <name type="scientific">Streptomyces bikiniensis</name>
    <dbReference type="NCBI Taxonomy" id="1896"/>
    <lineage>
        <taxon>Bacteria</taxon>
        <taxon>Bacillati</taxon>
        <taxon>Actinomycetota</taxon>
        <taxon>Actinomycetes</taxon>
        <taxon>Kitasatosporales</taxon>
        <taxon>Streptomycetaceae</taxon>
        <taxon>Streptomyces</taxon>
    </lineage>
</organism>
<protein>
    <recommendedName>
        <fullName evidence="3">Small CPxCG-related zinc finger protein</fullName>
    </recommendedName>
</protein>